<evidence type="ECO:0000313" key="9">
    <source>
        <dbReference type="Proteomes" id="UP001318860"/>
    </source>
</evidence>
<feature type="compositionally biased region" description="Pro residues" evidence="6">
    <location>
        <begin position="1"/>
        <end position="20"/>
    </location>
</feature>
<evidence type="ECO:0000256" key="4">
    <source>
        <dbReference type="ARBA" id="ARBA00023163"/>
    </source>
</evidence>
<organism evidence="8 9">
    <name type="scientific">Rehmannia glutinosa</name>
    <name type="common">Chinese foxglove</name>
    <dbReference type="NCBI Taxonomy" id="99300"/>
    <lineage>
        <taxon>Eukaryota</taxon>
        <taxon>Viridiplantae</taxon>
        <taxon>Streptophyta</taxon>
        <taxon>Embryophyta</taxon>
        <taxon>Tracheophyta</taxon>
        <taxon>Spermatophyta</taxon>
        <taxon>Magnoliopsida</taxon>
        <taxon>eudicotyledons</taxon>
        <taxon>Gunneridae</taxon>
        <taxon>Pentapetalae</taxon>
        <taxon>asterids</taxon>
        <taxon>lamiids</taxon>
        <taxon>Lamiales</taxon>
        <taxon>Orobanchaceae</taxon>
        <taxon>Rehmannieae</taxon>
        <taxon>Rehmannia</taxon>
    </lineage>
</organism>
<evidence type="ECO:0000313" key="8">
    <source>
        <dbReference type="EMBL" id="KAK6133649.1"/>
    </source>
</evidence>
<feature type="compositionally biased region" description="Low complexity" evidence="6">
    <location>
        <begin position="162"/>
        <end position="177"/>
    </location>
</feature>
<feature type="compositionally biased region" description="Polar residues" evidence="6">
    <location>
        <begin position="317"/>
        <end position="329"/>
    </location>
</feature>
<keyword evidence="5" id="KW-0539">Nucleus</keyword>
<name>A0ABR0VHT2_REHGL</name>
<dbReference type="InterPro" id="IPR044810">
    <property type="entry name" value="WRKY_plant"/>
</dbReference>
<feature type="region of interest" description="Disordered" evidence="6">
    <location>
        <begin position="1"/>
        <end position="100"/>
    </location>
</feature>
<evidence type="ECO:0000256" key="5">
    <source>
        <dbReference type="ARBA" id="ARBA00023242"/>
    </source>
</evidence>
<accession>A0ABR0VHT2</accession>
<evidence type="ECO:0000256" key="3">
    <source>
        <dbReference type="ARBA" id="ARBA00023125"/>
    </source>
</evidence>
<evidence type="ECO:0000259" key="7">
    <source>
        <dbReference type="PROSITE" id="PS50811"/>
    </source>
</evidence>
<dbReference type="InterPro" id="IPR003657">
    <property type="entry name" value="WRKY_dom"/>
</dbReference>
<reference evidence="8 9" key="1">
    <citation type="journal article" date="2021" name="Comput. Struct. Biotechnol. J.">
        <title>De novo genome assembly of the potent medicinal plant Rehmannia glutinosa using nanopore technology.</title>
        <authorList>
            <person name="Ma L."/>
            <person name="Dong C."/>
            <person name="Song C."/>
            <person name="Wang X."/>
            <person name="Zheng X."/>
            <person name="Niu Y."/>
            <person name="Chen S."/>
            <person name="Feng W."/>
        </authorList>
    </citation>
    <scope>NUCLEOTIDE SEQUENCE [LARGE SCALE GENOMIC DNA]</scope>
    <source>
        <strain evidence="8">DH-2019</strain>
    </source>
</reference>
<gene>
    <name evidence="8" type="ORF">DH2020_032559</name>
</gene>
<comment type="subcellular location">
    <subcellularLocation>
        <location evidence="1">Nucleus</location>
    </subcellularLocation>
</comment>
<comment type="caution">
    <text evidence="8">The sequence shown here is derived from an EMBL/GenBank/DDBJ whole genome shotgun (WGS) entry which is preliminary data.</text>
</comment>
<proteinExistence type="predicted"/>
<evidence type="ECO:0000256" key="2">
    <source>
        <dbReference type="ARBA" id="ARBA00023015"/>
    </source>
</evidence>
<dbReference type="PROSITE" id="PS50811">
    <property type="entry name" value="WRKY"/>
    <property type="match status" value="1"/>
</dbReference>
<dbReference type="InterPro" id="IPR036576">
    <property type="entry name" value="WRKY_dom_sf"/>
</dbReference>
<keyword evidence="4" id="KW-0804">Transcription</keyword>
<feature type="compositionally biased region" description="Polar residues" evidence="6">
    <location>
        <begin position="247"/>
        <end position="289"/>
    </location>
</feature>
<feature type="region of interest" description="Disordered" evidence="6">
    <location>
        <begin position="162"/>
        <end position="219"/>
    </location>
</feature>
<dbReference type="PANTHER" id="PTHR31221">
    <property type="entry name" value="WRKY TRANSCRIPTION FACTOR PROTEIN 1-RELATED"/>
    <property type="match status" value="1"/>
</dbReference>
<dbReference type="SMART" id="SM00774">
    <property type="entry name" value="WRKY"/>
    <property type="match status" value="1"/>
</dbReference>
<dbReference type="EMBL" id="JABTTQ020001208">
    <property type="protein sequence ID" value="KAK6133649.1"/>
    <property type="molecule type" value="Genomic_DNA"/>
</dbReference>
<dbReference type="Proteomes" id="UP001318860">
    <property type="component" value="Unassembled WGS sequence"/>
</dbReference>
<dbReference type="Pfam" id="PF03106">
    <property type="entry name" value="WRKY"/>
    <property type="match status" value="1"/>
</dbReference>
<dbReference type="SUPFAM" id="SSF118290">
    <property type="entry name" value="WRKY DNA-binding domain"/>
    <property type="match status" value="1"/>
</dbReference>
<dbReference type="PANTHER" id="PTHR31221:SF130">
    <property type="entry name" value="WRKY TRANSCRIPTION FACTOR 3-RELATED"/>
    <property type="match status" value="1"/>
</dbReference>
<keyword evidence="9" id="KW-1185">Reference proteome</keyword>
<feature type="domain" description="WRKY" evidence="7">
    <location>
        <begin position="341"/>
        <end position="392"/>
    </location>
</feature>
<keyword evidence="3" id="KW-0238">DNA-binding</keyword>
<dbReference type="Gene3D" id="2.20.25.80">
    <property type="entry name" value="WRKY domain"/>
    <property type="match status" value="1"/>
</dbReference>
<sequence length="392" mass="42263">MAENKPPPPPPSSKPPPRISLPPRTSIENLFTGGPGASPGPMTLVSSFFAENDPDNDYPSFSQLLAGAMSPSEAPNGRHNFAPTAESGGVGGGSGDFRFQQNRPEGLVVSQPPGMFTIPPGLSPASLLDSPGFFSSSQAPLMSHQQILAQITAQAQAQVQMQIQHPSFSAPPASSRSQLQPLPSGAPLQQQQISPPLPEPKITNESSDFSHSDQKSQPPCLRCQITEIIYKSQHNHPPPTKRAKDSGNANGNMNPQGNSEFGSEGQTGNFNKPEEGSSQFTPEHISGSSDSEEVGNAETRLEGRDEDEPDSKRRNVEVQNSEPASSRCTVTEPRIIVQTTSEVDLLDDGYRWRKYGQKVVKGNPYPRSYYKCTSTGCNVRKHVERAPSDPKL</sequence>
<evidence type="ECO:0000256" key="6">
    <source>
        <dbReference type="SAM" id="MobiDB-lite"/>
    </source>
</evidence>
<protein>
    <recommendedName>
        <fullName evidence="7">WRKY domain-containing protein</fullName>
    </recommendedName>
</protein>
<feature type="region of interest" description="Disordered" evidence="6">
    <location>
        <begin position="231"/>
        <end position="329"/>
    </location>
</feature>
<evidence type="ECO:0000256" key="1">
    <source>
        <dbReference type="ARBA" id="ARBA00004123"/>
    </source>
</evidence>
<keyword evidence="2" id="KW-0805">Transcription regulation</keyword>